<protein>
    <submittedName>
        <fullName evidence="1">Uncharacterized protein</fullName>
    </submittedName>
</protein>
<accession>A0ABT0WHM2</accession>
<dbReference type="EMBL" id="JAMQCR010000003">
    <property type="protein sequence ID" value="MCM2535818.1"/>
    <property type="molecule type" value="Genomic_DNA"/>
</dbReference>
<comment type="caution">
    <text evidence="1">The sequence shown here is derived from an EMBL/GenBank/DDBJ whole genome shotgun (WGS) entry which is preliminary data.</text>
</comment>
<dbReference type="PROSITE" id="PS51257">
    <property type="entry name" value="PROKAR_LIPOPROTEIN"/>
    <property type="match status" value="1"/>
</dbReference>
<gene>
    <name evidence="1" type="ORF">NDK43_30475</name>
</gene>
<dbReference type="Proteomes" id="UP001523262">
    <property type="component" value="Unassembled WGS sequence"/>
</dbReference>
<evidence type="ECO:0000313" key="2">
    <source>
        <dbReference type="Proteomes" id="UP001523262"/>
    </source>
</evidence>
<sequence length="74" mass="7931">MPVSLRSWETEKLTALPQTVVGCDMSRVGPKQIRCGRSPGPGTVQALCLYTSKKMAAVLTTAILLKSSTIQLLV</sequence>
<reference evidence="1 2" key="1">
    <citation type="submission" date="2022-06" db="EMBL/GenBank/DDBJ databases">
        <authorList>
            <person name="Jeon C.O."/>
        </authorList>
    </citation>
    <scope>NUCLEOTIDE SEQUENCE [LARGE SCALE GENOMIC DNA]</scope>
    <source>
        <strain evidence="1 2">KCTC 13943</strain>
    </source>
</reference>
<name>A0ABT0WHM2_9BACI</name>
<organism evidence="1 2">
    <name type="scientific">Neobacillus pocheonensis</name>
    <dbReference type="NCBI Taxonomy" id="363869"/>
    <lineage>
        <taxon>Bacteria</taxon>
        <taxon>Bacillati</taxon>
        <taxon>Bacillota</taxon>
        <taxon>Bacilli</taxon>
        <taxon>Bacillales</taxon>
        <taxon>Bacillaceae</taxon>
        <taxon>Neobacillus</taxon>
    </lineage>
</organism>
<proteinExistence type="predicted"/>
<keyword evidence="2" id="KW-1185">Reference proteome</keyword>
<evidence type="ECO:0000313" key="1">
    <source>
        <dbReference type="EMBL" id="MCM2535818.1"/>
    </source>
</evidence>